<dbReference type="KEGG" id="byl:A4V09_02800"/>
<dbReference type="RefSeq" id="WP_065541007.1">
    <property type="nucleotide sequence ID" value="NZ_CP015405.2"/>
</dbReference>
<accession>A0A1C7I978</accession>
<dbReference type="OrthoDB" id="5454254at2"/>
<evidence type="ECO:0000313" key="1">
    <source>
        <dbReference type="EMBL" id="ANU74782.1"/>
    </source>
</evidence>
<sequence>MSNTCTSNIHNEPKIKNKLIQAVRGQLEQRAAWLYLLCDEAGKRGLAWEDFGSEAIRRCGLSQGGELVRQGGTSSLKGLRKQLFTKPAQWVFEMKIRKSTEKELAIDFHYCPLVKAWQKAGCSDEEIRKLCDIAMCGDHGIGEAYGGRLKLLKSIAKGDDVCRLYYHKK</sequence>
<dbReference type="Proteomes" id="UP000092574">
    <property type="component" value="Chromosome"/>
</dbReference>
<name>A0A1C7I978_9FIRM</name>
<reference evidence="1" key="1">
    <citation type="submission" date="2017-04" db="EMBL/GenBank/DDBJ databases">
        <title>Complete Genome Sequences of Twelve Strains of a Stable Defined Moderately Diverse Mouse Microbiota 2 (sDMDMm2).</title>
        <authorList>
            <person name="Uchimura Y."/>
            <person name="Wyss M."/>
            <person name="Brugiroux S."/>
            <person name="Limenitakis J.P."/>
            <person name="Stecher B."/>
            <person name="McCoy K.D."/>
            <person name="Macpherson A.J."/>
        </authorList>
    </citation>
    <scope>NUCLEOTIDE SEQUENCE</scope>
    <source>
        <strain evidence="1">YL58</strain>
    </source>
</reference>
<proteinExistence type="predicted"/>
<protein>
    <submittedName>
        <fullName evidence="1">Elastase-1</fullName>
    </submittedName>
</protein>
<dbReference type="Pfam" id="PF14196">
    <property type="entry name" value="ATC_hydrolase"/>
    <property type="match status" value="1"/>
</dbReference>
<dbReference type="EMBL" id="CP015405">
    <property type="protein sequence ID" value="ANU74782.1"/>
    <property type="molecule type" value="Genomic_DNA"/>
</dbReference>
<evidence type="ECO:0000313" key="2">
    <source>
        <dbReference type="Proteomes" id="UP000092574"/>
    </source>
</evidence>
<dbReference type="AlphaFoldDB" id="A0A1C7I978"/>
<organism evidence="1 2">
    <name type="scientific">Blautia pseudococcoides</name>
    <dbReference type="NCBI Taxonomy" id="1796616"/>
    <lineage>
        <taxon>Bacteria</taxon>
        <taxon>Bacillati</taxon>
        <taxon>Bacillota</taxon>
        <taxon>Clostridia</taxon>
        <taxon>Lachnospirales</taxon>
        <taxon>Lachnospiraceae</taxon>
        <taxon>Blautia</taxon>
    </lineage>
</organism>
<dbReference type="InterPro" id="IPR026002">
    <property type="entry name" value="ATC_hydrolase-like"/>
</dbReference>
<dbReference type="STRING" id="1796616.A4V09_02800"/>
<gene>
    <name evidence="1" type="ORF">A4V09_02800</name>
</gene>
<keyword evidence="2" id="KW-1185">Reference proteome</keyword>